<evidence type="ECO:0000313" key="2">
    <source>
        <dbReference type="EMBL" id="PTQ30590.1"/>
    </source>
</evidence>
<dbReference type="AlphaFoldDB" id="A0A2R6W9R5"/>
<dbReference type="OrthoDB" id="14911at2759"/>
<reference evidence="3" key="1">
    <citation type="journal article" date="2017" name="Cell">
        <title>Insights into land plant evolution garnered from the Marchantia polymorpha genome.</title>
        <authorList>
            <person name="Bowman J.L."/>
            <person name="Kohchi T."/>
            <person name="Yamato K.T."/>
            <person name="Jenkins J."/>
            <person name="Shu S."/>
            <person name="Ishizaki K."/>
            <person name="Yamaoka S."/>
            <person name="Nishihama R."/>
            <person name="Nakamura Y."/>
            <person name="Berger F."/>
            <person name="Adam C."/>
            <person name="Aki S.S."/>
            <person name="Althoff F."/>
            <person name="Araki T."/>
            <person name="Arteaga-Vazquez M.A."/>
            <person name="Balasubrmanian S."/>
            <person name="Barry K."/>
            <person name="Bauer D."/>
            <person name="Boehm C.R."/>
            <person name="Briginshaw L."/>
            <person name="Caballero-Perez J."/>
            <person name="Catarino B."/>
            <person name="Chen F."/>
            <person name="Chiyoda S."/>
            <person name="Chovatia M."/>
            <person name="Davies K.M."/>
            <person name="Delmans M."/>
            <person name="Demura T."/>
            <person name="Dierschke T."/>
            <person name="Dolan L."/>
            <person name="Dorantes-Acosta A.E."/>
            <person name="Eklund D.M."/>
            <person name="Florent S.N."/>
            <person name="Flores-Sandoval E."/>
            <person name="Fujiyama A."/>
            <person name="Fukuzawa H."/>
            <person name="Galik B."/>
            <person name="Grimanelli D."/>
            <person name="Grimwood J."/>
            <person name="Grossniklaus U."/>
            <person name="Hamada T."/>
            <person name="Haseloff J."/>
            <person name="Hetherington A.J."/>
            <person name="Higo A."/>
            <person name="Hirakawa Y."/>
            <person name="Hundley H.N."/>
            <person name="Ikeda Y."/>
            <person name="Inoue K."/>
            <person name="Inoue S.I."/>
            <person name="Ishida S."/>
            <person name="Jia Q."/>
            <person name="Kakita M."/>
            <person name="Kanazawa T."/>
            <person name="Kawai Y."/>
            <person name="Kawashima T."/>
            <person name="Kennedy M."/>
            <person name="Kinose K."/>
            <person name="Kinoshita T."/>
            <person name="Kohara Y."/>
            <person name="Koide E."/>
            <person name="Komatsu K."/>
            <person name="Kopischke S."/>
            <person name="Kubo M."/>
            <person name="Kyozuka J."/>
            <person name="Lagercrantz U."/>
            <person name="Lin S.S."/>
            <person name="Lindquist E."/>
            <person name="Lipzen A.M."/>
            <person name="Lu C.W."/>
            <person name="De Luna E."/>
            <person name="Martienssen R.A."/>
            <person name="Minamino N."/>
            <person name="Mizutani M."/>
            <person name="Mizutani M."/>
            <person name="Mochizuki N."/>
            <person name="Monte I."/>
            <person name="Mosher R."/>
            <person name="Nagasaki H."/>
            <person name="Nakagami H."/>
            <person name="Naramoto S."/>
            <person name="Nishitani K."/>
            <person name="Ohtani M."/>
            <person name="Okamoto T."/>
            <person name="Okumura M."/>
            <person name="Phillips J."/>
            <person name="Pollak B."/>
            <person name="Reinders A."/>
            <person name="Rovekamp M."/>
            <person name="Sano R."/>
            <person name="Sawa S."/>
            <person name="Schmid M.W."/>
            <person name="Shirakawa M."/>
            <person name="Solano R."/>
            <person name="Spunde A."/>
            <person name="Suetsugu N."/>
            <person name="Sugano S."/>
            <person name="Sugiyama A."/>
            <person name="Sun R."/>
            <person name="Suzuki Y."/>
            <person name="Takenaka M."/>
            <person name="Takezawa D."/>
            <person name="Tomogane H."/>
            <person name="Tsuzuki M."/>
            <person name="Ueda T."/>
            <person name="Umeda M."/>
            <person name="Ward J.M."/>
            <person name="Watanabe Y."/>
            <person name="Yazaki K."/>
            <person name="Yokoyama R."/>
            <person name="Yoshitake Y."/>
            <person name="Yotsui I."/>
            <person name="Zachgo S."/>
            <person name="Schmutz J."/>
        </authorList>
    </citation>
    <scope>NUCLEOTIDE SEQUENCE [LARGE SCALE GENOMIC DNA]</scope>
    <source>
        <strain evidence="3">Tak-1</strain>
    </source>
</reference>
<protein>
    <recommendedName>
        <fullName evidence="1">Phospholipase D C-terminal domain-containing protein</fullName>
    </recommendedName>
</protein>
<gene>
    <name evidence="2" type="ORF">MARPO_0122s0021</name>
</gene>
<dbReference type="EMBL" id="KZ772794">
    <property type="protein sequence ID" value="PTQ30590.1"/>
    <property type="molecule type" value="Genomic_DNA"/>
</dbReference>
<sequence length="88" mass="10301">MRILLLLLHRLDLREPQFNKDDNLNWWRKKKEFLEKLLRRLSRTMFQCPVAVTHEGDVTELPGMTCFPDTKAPILGALQEAMPPILTT</sequence>
<dbReference type="Pfam" id="PF12357">
    <property type="entry name" value="PLD_C"/>
    <property type="match status" value="1"/>
</dbReference>
<evidence type="ECO:0000313" key="3">
    <source>
        <dbReference type="Proteomes" id="UP000244005"/>
    </source>
</evidence>
<name>A0A2R6W9R5_MARPO</name>
<accession>A0A2R6W9R5</accession>
<keyword evidence="3" id="KW-1185">Reference proteome</keyword>
<dbReference type="Proteomes" id="UP000244005">
    <property type="component" value="Unassembled WGS sequence"/>
</dbReference>
<evidence type="ECO:0000259" key="1">
    <source>
        <dbReference type="Pfam" id="PF12357"/>
    </source>
</evidence>
<organism evidence="2 3">
    <name type="scientific">Marchantia polymorpha</name>
    <name type="common">Common liverwort</name>
    <name type="synonym">Marchantia aquatica</name>
    <dbReference type="NCBI Taxonomy" id="3197"/>
    <lineage>
        <taxon>Eukaryota</taxon>
        <taxon>Viridiplantae</taxon>
        <taxon>Streptophyta</taxon>
        <taxon>Embryophyta</taxon>
        <taxon>Marchantiophyta</taxon>
        <taxon>Marchantiopsida</taxon>
        <taxon>Marchantiidae</taxon>
        <taxon>Marchantiales</taxon>
        <taxon>Marchantiaceae</taxon>
        <taxon>Marchantia</taxon>
    </lineage>
</organism>
<proteinExistence type="predicted"/>
<feature type="domain" description="Phospholipase D C-terminal" evidence="1">
    <location>
        <begin position="31"/>
        <end position="77"/>
    </location>
</feature>
<dbReference type="InterPro" id="IPR024632">
    <property type="entry name" value="PLipase_D_C"/>
</dbReference>